<feature type="transmembrane region" description="Helical" evidence="1">
    <location>
        <begin position="64"/>
        <end position="84"/>
    </location>
</feature>
<evidence type="ECO:0000313" key="3">
    <source>
        <dbReference type="Proteomes" id="UP000236197"/>
    </source>
</evidence>
<dbReference type="AlphaFoldDB" id="A0A2K2UCV1"/>
<feature type="transmembrane region" description="Helical" evidence="1">
    <location>
        <begin position="105"/>
        <end position="133"/>
    </location>
</feature>
<accession>A0A2K2UCV1</accession>
<keyword evidence="1" id="KW-0472">Membrane</keyword>
<feature type="transmembrane region" description="Helical" evidence="1">
    <location>
        <begin position="31"/>
        <end position="52"/>
    </location>
</feature>
<feature type="transmembrane region" description="Helical" evidence="1">
    <location>
        <begin position="245"/>
        <end position="270"/>
    </location>
</feature>
<evidence type="ECO:0000313" key="2">
    <source>
        <dbReference type="EMBL" id="PNV68089.1"/>
    </source>
</evidence>
<organism evidence="2 3">
    <name type="scientific">Enteroscipio rubneri</name>
    <dbReference type="NCBI Taxonomy" id="2070686"/>
    <lineage>
        <taxon>Bacteria</taxon>
        <taxon>Bacillati</taxon>
        <taxon>Actinomycetota</taxon>
        <taxon>Coriobacteriia</taxon>
        <taxon>Eggerthellales</taxon>
        <taxon>Eggerthellaceae</taxon>
        <taxon>Enteroscipio</taxon>
    </lineage>
</organism>
<dbReference type="OrthoDB" id="3192337at2"/>
<evidence type="ECO:0000256" key="1">
    <source>
        <dbReference type="SAM" id="Phobius"/>
    </source>
</evidence>
<keyword evidence="1" id="KW-1133">Transmembrane helix</keyword>
<keyword evidence="3" id="KW-1185">Reference proteome</keyword>
<dbReference type="Pfam" id="PF12730">
    <property type="entry name" value="ABC2_membrane_4"/>
    <property type="match status" value="1"/>
</dbReference>
<dbReference type="Proteomes" id="UP000236197">
    <property type="component" value="Unassembled WGS sequence"/>
</dbReference>
<name>A0A2K2UCV1_9ACTN</name>
<comment type="caution">
    <text evidence="2">The sequence shown here is derived from an EMBL/GenBank/DDBJ whole genome shotgun (WGS) entry which is preliminary data.</text>
</comment>
<dbReference type="InterPro" id="IPR022294">
    <property type="entry name" value="ABC-transptr_permeasesu"/>
</dbReference>
<gene>
    <name evidence="2" type="ORF">C2L71_04445</name>
</gene>
<sequence>MVLEARGRMMARVTFAHALRSEAARLRRSPLVWLHAVLATVLGGLAGAYFAFSAWDSLMGTDAFFQLLGAGAPLLAGISCGLAADAEQRAGEAANLLGVSSRRSALAAKIVALLGLGLAAAAWAAVLFCAALALAGRPMPELPALALAVLGIALGSACSYAVFLIVALKWGRNASIGLGALGFIAAMALLGGLANGLVTGTLSGALGVEAAALVPFAWPSRLATLPLEASIASAMGAAGQARALASAWITVALACVVLTAVVAAAVLACANRFEGRRGGE</sequence>
<protein>
    <submittedName>
        <fullName evidence="2">Lantibiotic ABC transporter permease</fullName>
    </submittedName>
</protein>
<reference evidence="3" key="1">
    <citation type="submission" date="2018-01" db="EMBL/GenBank/DDBJ databases">
        <title>Rubneribacter badeniensis gen. nov., sp. nov., and Colonibacter rubneri, gen. nov., sp. nov., WGS of new members of the Eggerthellaceae.</title>
        <authorList>
            <person name="Danylec N."/>
            <person name="Stoll D.A."/>
            <person name="Doetsch A."/>
            <person name="Kulling S.E."/>
            <person name="Huch M."/>
        </authorList>
    </citation>
    <scope>NUCLEOTIDE SEQUENCE [LARGE SCALE GENOMIC DNA]</scope>
    <source>
        <strain evidence="3">ResAG-96</strain>
    </source>
</reference>
<dbReference type="CDD" id="cd21808">
    <property type="entry name" value="ABC-2_lan_permease_MutG"/>
    <property type="match status" value="1"/>
</dbReference>
<keyword evidence="1" id="KW-0812">Transmembrane</keyword>
<proteinExistence type="predicted"/>
<feature type="transmembrane region" description="Helical" evidence="1">
    <location>
        <begin position="145"/>
        <end position="168"/>
    </location>
</feature>
<dbReference type="EMBL" id="PPEK01000003">
    <property type="protein sequence ID" value="PNV68089.1"/>
    <property type="molecule type" value="Genomic_DNA"/>
</dbReference>
<feature type="transmembrane region" description="Helical" evidence="1">
    <location>
        <begin position="175"/>
        <end position="194"/>
    </location>
</feature>